<evidence type="ECO:0000313" key="7">
    <source>
        <dbReference type="EMBL" id="MEW9855321.1"/>
    </source>
</evidence>
<dbReference type="Pfam" id="PF00331">
    <property type="entry name" value="Glyco_hydro_10"/>
    <property type="match status" value="1"/>
</dbReference>
<evidence type="ECO:0000259" key="6">
    <source>
        <dbReference type="PROSITE" id="PS51760"/>
    </source>
</evidence>
<dbReference type="InterPro" id="IPR031158">
    <property type="entry name" value="GH10_AS"/>
</dbReference>
<dbReference type="SUPFAM" id="SSF51445">
    <property type="entry name" value="(Trans)glycosidases"/>
    <property type="match status" value="1"/>
</dbReference>
<keyword evidence="2" id="KW-0119">Carbohydrate metabolism</keyword>
<keyword evidence="4" id="KW-0624">Polysaccharide degradation</keyword>
<dbReference type="RefSeq" id="WP_367772706.1">
    <property type="nucleotide sequence ID" value="NZ_JBFNXR010000031.1"/>
</dbReference>
<evidence type="ECO:0000256" key="1">
    <source>
        <dbReference type="ARBA" id="ARBA00022801"/>
    </source>
</evidence>
<feature type="domain" description="GH10" evidence="6">
    <location>
        <begin position="1"/>
        <end position="152"/>
    </location>
</feature>
<comment type="caution">
    <text evidence="7">The sequence shown here is derived from an EMBL/GenBank/DDBJ whole genome shotgun (WGS) entry which is preliminary data.</text>
</comment>
<evidence type="ECO:0000256" key="2">
    <source>
        <dbReference type="ARBA" id="ARBA00023277"/>
    </source>
</evidence>
<keyword evidence="1" id="KW-0378">Hydrolase</keyword>
<evidence type="ECO:0000256" key="4">
    <source>
        <dbReference type="ARBA" id="ARBA00023326"/>
    </source>
</evidence>
<dbReference type="InterPro" id="IPR017853">
    <property type="entry name" value="GH"/>
</dbReference>
<proteinExistence type="predicted"/>
<name>A0ABV3RB45_9SPHN</name>
<dbReference type="SMART" id="SM00633">
    <property type="entry name" value="Glyco_10"/>
    <property type="match status" value="1"/>
</dbReference>
<gene>
    <name evidence="7" type="ORF">ABUH87_09080</name>
</gene>
<reference evidence="7 8" key="1">
    <citation type="submission" date="2024-06" db="EMBL/GenBank/DDBJ databases">
        <title>Novosphingobium rhizovicinus M1R2S20.</title>
        <authorList>
            <person name="Sun J.-Q."/>
        </authorList>
    </citation>
    <scope>NUCLEOTIDE SEQUENCE [LARGE SCALE GENOMIC DNA]</scope>
    <source>
        <strain evidence="7 8">M1R2S20</strain>
    </source>
</reference>
<dbReference type="PROSITE" id="PS51760">
    <property type="entry name" value="GH10_2"/>
    <property type="match status" value="1"/>
</dbReference>
<dbReference type="Proteomes" id="UP001556118">
    <property type="component" value="Unassembled WGS sequence"/>
</dbReference>
<evidence type="ECO:0000313" key="8">
    <source>
        <dbReference type="Proteomes" id="UP001556118"/>
    </source>
</evidence>
<sequence length="157" mass="16987">MRRASPSARKRTQGAVIPAHDGLQCLKKGVPIGGIGTQTHISVDLPIGAVRETIKDIASFGLPVHVSELDITMGMGEPATRDALQLQARRAGEIVDAYVGLPDSQRYAITLWGVRDRDSWLRLPPYDPDSDQPLAFDDAGHPKPMLSAMVAELADRP</sequence>
<accession>A0ABV3RB45</accession>
<dbReference type="EMBL" id="JBFNXR010000031">
    <property type="protein sequence ID" value="MEW9855321.1"/>
    <property type="molecule type" value="Genomic_DNA"/>
</dbReference>
<evidence type="ECO:0000256" key="5">
    <source>
        <dbReference type="PROSITE-ProRule" id="PRU10061"/>
    </source>
</evidence>
<keyword evidence="3" id="KW-0326">Glycosidase</keyword>
<keyword evidence="8" id="KW-1185">Reference proteome</keyword>
<dbReference type="InterPro" id="IPR001000">
    <property type="entry name" value="GH10_dom"/>
</dbReference>
<dbReference type="Gene3D" id="3.20.20.80">
    <property type="entry name" value="Glycosidases"/>
    <property type="match status" value="1"/>
</dbReference>
<dbReference type="PROSITE" id="PS00591">
    <property type="entry name" value="GH10_1"/>
    <property type="match status" value="1"/>
</dbReference>
<feature type="active site" description="Nucleophile" evidence="5">
    <location>
        <position position="68"/>
    </location>
</feature>
<protein>
    <submittedName>
        <fullName evidence="7">Endo-1,4-beta-xylanase</fullName>
    </submittedName>
</protein>
<organism evidence="7 8">
    <name type="scientific">Novosphingobium rhizovicinum</name>
    <dbReference type="NCBI Taxonomy" id="3228928"/>
    <lineage>
        <taxon>Bacteria</taxon>
        <taxon>Pseudomonadati</taxon>
        <taxon>Pseudomonadota</taxon>
        <taxon>Alphaproteobacteria</taxon>
        <taxon>Sphingomonadales</taxon>
        <taxon>Sphingomonadaceae</taxon>
        <taxon>Novosphingobium</taxon>
    </lineage>
</organism>
<evidence type="ECO:0000256" key="3">
    <source>
        <dbReference type="ARBA" id="ARBA00023295"/>
    </source>
</evidence>